<dbReference type="EMBL" id="JAVHNS010000019">
    <property type="protein sequence ID" value="KAK6330334.1"/>
    <property type="molecule type" value="Genomic_DNA"/>
</dbReference>
<dbReference type="AlphaFoldDB" id="A0AAV9TWH0"/>
<keyword evidence="2" id="KW-0418">Kinase</keyword>
<dbReference type="GO" id="GO:0005524">
    <property type="term" value="F:ATP binding"/>
    <property type="evidence" value="ECO:0007669"/>
    <property type="project" value="InterPro"/>
</dbReference>
<keyword evidence="3" id="KW-1185">Reference proteome</keyword>
<dbReference type="InterPro" id="IPR027417">
    <property type="entry name" value="P-loop_NTPase"/>
</dbReference>
<dbReference type="PANTHER" id="PTHR10285">
    <property type="entry name" value="URIDINE KINASE"/>
    <property type="match status" value="1"/>
</dbReference>
<dbReference type="InterPro" id="IPR006083">
    <property type="entry name" value="PRK/URK"/>
</dbReference>
<feature type="domain" description="Phosphoribulokinase/uridine kinase" evidence="1">
    <location>
        <begin position="102"/>
        <end position="301"/>
    </location>
</feature>
<name>A0AAV9TWH0_9PEZI</name>
<reference evidence="2 3" key="1">
    <citation type="submission" date="2019-10" db="EMBL/GenBank/DDBJ databases">
        <authorList>
            <person name="Palmer J.M."/>
        </authorList>
    </citation>
    <scope>NUCLEOTIDE SEQUENCE [LARGE SCALE GENOMIC DNA]</scope>
    <source>
        <strain evidence="2 3">TWF730</strain>
    </source>
</reference>
<protein>
    <submittedName>
        <fullName evidence="2">Uridine-cytidine kinase-like 1</fullName>
    </submittedName>
</protein>
<dbReference type="SUPFAM" id="SSF52540">
    <property type="entry name" value="P-loop containing nucleoside triphosphate hydrolases"/>
    <property type="match status" value="1"/>
</dbReference>
<keyword evidence="2" id="KW-0808">Transferase</keyword>
<gene>
    <name evidence="2" type="primary">UCKL1</name>
    <name evidence="2" type="ORF">TWF730_004827</name>
</gene>
<dbReference type="Proteomes" id="UP001373714">
    <property type="component" value="Unassembled WGS sequence"/>
</dbReference>
<evidence type="ECO:0000313" key="2">
    <source>
        <dbReference type="EMBL" id="KAK6330334.1"/>
    </source>
</evidence>
<evidence type="ECO:0000313" key="3">
    <source>
        <dbReference type="Proteomes" id="UP001373714"/>
    </source>
</evidence>
<sequence>MAPTICVAPTLLQQQDAFASLRRRRHTETSSSLEFEFDFPHAAQQQSQLQSTSPPSTSPTSALILSQLFSNPSPVISSASAYSRLSAAYSSSSSTQMPSCIVVSVSGGQAAGKKTVQAAIAKRLKELSGGKLRIACLSMGDFAKKLNDAEREEARSGVRDMDCIEAYDLDWLVQTTQKIRENPPSSEIKVPKYDILKFQHLPEETTLTSTNELGETGPIDVLIVEGCYLLSEKRLVEMADIKVFVDLNADARLGRRVVRDTEERGIPLDKIFDQYLRFGKRAFEGRIEPAKSRADVILPKGVEGAAIDLIALGIWDDICAKAENVNNFSGGLTAEHERKALLVGKTVGEKQTISIGEVDLERFYDPI</sequence>
<dbReference type="Pfam" id="PF00485">
    <property type="entry name" value="PRK"/>
    <property type="match status" value="1"/>
</dbReference>
<comment type="caution">
    <text evidence="2">The sequence shown here is derived from an EMBL/GenBank/DDBJ whole genome shotgun (WGS) entry which is preliminary data.</text>
</comment>
<proteinExistence type="predicted"/>
<dbReference type="GO" id="GO:0016301">
    <property type="term" value="F:kinase activity"/>
    <property type="evidence" value="ECO:0007669"/>
    <property type="project" value="UniProtKB-KW"/>
</dbReference>
<accession>A0AAV9TWH0</accession>
<organism evidence="2 3">
    <name type="scientific">Orbilia blumenaviensis</name>
    <dbReference type="NCBI Taxonomy" id="1796055"/>
    <lineage>
        <taxon>Eukaryota</taxon>
        <taxon>Fungi</taxon>
        <taxon>Dikarya</taxon>
        <taxon>Ascomycota</taxon>
        <taxon>Pezizomycotina</taxon>
        <taxon>Orbiliomycetes</taxon>
        <taxon>Orbiliales</taxon>
        <taxon>Orbiliaceae</taxon>
        <taxon>Orbilia</taxon>
    </lineage>
</organism>
<dbReference type="PRINTS" id="PR00988">
    <property type="entry name" value="URIDINKINASE"/>
</dbReference>
<dbReference type="Gene3D" id="3.40.50.300">
    <property type="entry name" value="P-loop containing nucleotide triphosphate hydrolases"/>
    <property type="match status" value="1"/>
</dbReference>
<evidence type="ECO:0000259" key="1">
    <source>
        <dbReference type="Pfam" id="PF00485"/>
    </source>
</evidence>